<feature type="transmembrane region" description="Helical" evidence="1">
    <location>
        <begin position="9"/>
        <end position="31"/>
    </location>
</feature>
<accession>A0A1F8F2L6</accession>
<dbReference type="EMBL" id="MGJN01000007">
    <property type="protein sequence ID" value="OGN07371.1"/>
    <property type="molecule type" value="Genomic_DNA"/>
</dbReference>
<organism evidence="2 3">
    <name type="scientific">Candidatus Yanofskybacteria bacterium RIFCSPHIGHO2_02_FULL_38_22b</name>
    <dbReference type="NCBI Taxonomy" id="1802673"/>
    <lineage>
        <taxon>Bacteria</taxon>
        <taxon>Candidatus Yanofskyibacteriota</taxon>
    </lineage>
</organism>
<protein>
    <submittedName>
        <fullName evidence="2">Uncharacterized protein</fullName>
    </submittedName>
</protein>
<dbReference type="Proteomes" id="UP000176834">
    <property type="component" value="Unassembled WGS sequence"/>
</dbReference>
<feature type="transmembrane region" description="Helical" evidence="1">
    <location>
        <begin position="51"/>
        <end position="77"/>
    </location>
</feature>
<keyword evidence="1" id="KW-1133">Transmembrane helix</keyword>
<keyword evidence="1" id="KW-0812">Transmembrane</keyword>
<comment type="caution">
    <text evidence="2">The sequence shown here is derived from an EMBL/GenBank/DDBJ whole genome shotgun (WGS) entry which is preliminary data.</text>
</comment>
<evidence type="ECO:0000256" key="1">
    <source>
        <dbReference type="SAM" id="Phobius"/>
    </source>
</evidence>
<reference evidence="2 3" key="1">
    <citation type="journal article" date="2016" name="Nat. Commun.">
        <title>Thousands of microbial genomes shed light on interconnected biogeochemical processes in an aquifer system.</title>
        <authorList>
            <person name="Anantharaman K."/>
            <person name="Brown C.T."/>
            <person name="Hug L.A."/>
            <person name="Sharon I."/>
            <person name="Castelle C.J."/>
            <person name="Probst A.J."/>
            <person name="Thomas B.C."/>
            <person name="Singh A."/>
            <person name="Wilkins M.J."/>
            <person name="Karaoz U."/>
            <person name="Brodie E.L."/>
            <person name="Williams K.H."/>
            <person name="Hubbard S.S."/>
            <person name="Banfield J.F."/>
        </authorList>
    </citation>
    <scope>NUCLEOTIDE SEQUENCE [LARGE SCALE GENOMIC DNA]</scope>
</reference>
<evidence type="ECO:0000313" key="3">
    <source>
        <dbReference type="Proteomes" id="UP000176834"/>
    </source>
</evidence>
<evidence type="ECO:0000313" key="2">
    <source>
        <dbReference type="EMBL" id="OGN07371.1"/>
    </source>
</evidence>
<keyword evidence="1" id="KW-0472">Membrane</keyword>
<dbReference type="AlphaFoldDB" id="A0A1F8F2L6"/>
<gene>
    <name evidence="2" type="ORF">A3B86_01310</name>
</gene>
<name>A0A1F8F2L6_9BACT</name>
<proteinExistence type="predicted"/>
<sequence>MGKLSIKKYCLLCVLGGEVAYTACIIYGAILTGKAAELHHSFFELLPGFTWLSFGSFIVGAITIGVWSGLGGAYIAWMHNYSLER</sequence>